<name>A0A150HU44_9GAMM</name>
<comment type="caution">
    <text evidence="1">The sequence shown here is derived from an EMBL/GenBank/DDBJ whole genome shotgun (WGS) entry which is preliminary data.</text>
</comment>
<dbReference type="Proteomes" id="UP000075680">
    <property type="component" value="Unassembled WGS sequence"/>
</dbReference>
<sequence>MSSFYKVNCVQYAFDLSDCCFIMLNIYLTDTKTNIQFADLPNENPVKFLLNLKKIFPSTADLLLPVLPEDNNLENVTWEATSKDFEIFKKLLEGWGIIELRLSAITAYKDKNFANDLVKKAQIKRKQISQKHQQLSLIALDYILMHEIHALIDAELVMIGEKFYLPTLRDLWKGQLSDQILQCKF</sequence>
<accession>A0A150HU44</accession>
<reference evidence="1 2" key="1">
    <citation type="journal article" date="2016" name="Sci. Rep.">
        <title>Genomic and phenotypic characterization of the species Acinetobacter venetianus.</title>
        <authorList>
            <person name="Fondi M."/>
            <person name="Maida I."/>
            <person name="Perrin E."/>
            <person name="Orlandini V."/>
            <person name="La Torre L."/>
            <person name="Bosi E."/>
            <person name="Negroni A."/>
            <person name="Zanaroli G."/>
            <person name="Fava F."/>
            <person name="Decorosi F."/>
            <person name="Giovannetti L."/>
            <person name="Viti C."/>
            <person name="Vaneechoutte M."/>
            <person name="Dijkshoorn L."/>
            <person name="Fani R."/>
        </authorList>
    </citation>
    <scope>NUCLEOTIDE SEQUENCE [LARGE SCALE GENOMIC DNA]</scope>
    <source>
        <strain evidence="1 2">LUH5627</strain>
    </source>
</reference>
<organism evidence="1 2">
    <name type="scientific">Acinetobacter venetianus</name>
    <dbReference type="NCBI Taxonomy" id="52133"/>
    <lineage>
        <taxon>Bacteria</taxon>
        <taxon>Pseudomonadati</taxon>
        <taxon>Pseudomonadota</taxon>
        <taxon>Gammaproteobacteria</taxon>
        <taxon>Moraxellales</taxon>
        <taxon>Moraxellaceae</taxon>
        <taxon>Acinetobacter</taxon>
    </lineage>
</organism>
<proteinExistence type="predicted"/>
<protein>
    <submittedName>
        <fullName evidence="1">Uncharacterized protein</fullName>
    </submittedName>
</protein>
<evidence type="ECO:0000313" key="1">
    <source>
        <dbReference type="EMBL" id="KXZ70336.1"/>
    </source>
</evidence>
<evidence type="ECO:0000313" key="2">
    <source>
        <dbReference type="Proteomes" id="UP000075680"/>
    </source>
</evidence>
<dbReference type="EMBL" id="JRUE01000127">
    <property type="protein sequence ID" value="KXZ70336.1"/>
    <property type="molecule type" value="Genomic_DNA"/>
</dbReference>
<dbReference type="AlphaFoldDB" id="A0A150HU44"/>
<dbReference type="PATRIC" id="fig|52133.18.peg.1464"/>
<gene>
    <name evidence="1" type="ORF">AVENLUH5627_01413</name>
</gene>